<dbReference type="STRING" id="262898.GA0070564_1127"/>
<feature type="domain" description="Transcription regulator PadR N-terminal" evidence="1">
    <location>
        <begin position="14"/>
        <end position="85"/>
    </location>
</feature>
<name>A0A1C5AKV1_9ACTN</name>
<dbReference type="AlphaFoldDB" id="A0A1C5AKV1"/>
<dbReference type="GO" id="GO:0003677">
    <property type="term" value="F:DNA binding"/>
    <property type="evidence" value="ECO:0007669"/>
    <property type="project" value="UniProtKB-KW"/>
</dbReference>
<proteinExistence type="predicted"/>
<dbReference type="PANTHER" id="PTHR43252:SF6">
    <property type="entry name" value="NEGATIVE TRANSCRIPTION REGULATOR PADR"/>
    <property type="match status" value="1"/>
</dbReference>
<dbReference type="InterPro" id="IPR036390">
    <property type="entry name" value="WH_DNA-bd_sf"/>
</dbReference>
<evidence type="ECO:0000259" key="1">
    <source>
        <dbReference type="Pfam" id="PF03551"/>
    </source>
</evidence>
<dbReference type="Pfam" id="PF03551">
    <property type="entry name" value="PadR"/>
    <property type="match status" value="1"/>
</dbReference>
<dbReference type="Gene3D" id="1.10.10.10">
    <property type="entry name" value="Winged helix-like DNA-binding domain superfamily/Winged helix DNA-binding domain"/>
    <property type="match status" value="1"/>
</dbReference>
<sequence>MASSERGIVGWLALGLLLDGPASGYDLWHRAERSVAHFWPVTRSALYAELPRLEQRGLASSAEVPQRNYPDKRIYEVTDAGRAAFVDWLTGVELAERPRHPQQLLLFFAAHAPAAHTQRLLAGWRRQAEQVRENCRQILLAKGVCPDGRQVPVPADPRLLTALFGMRRSEADLAFLDEIADSFGAAAEARPPTAGSREQASKP</sequence>
<dbReference type="InterPro" id="IPR036388">
    <property type="entry name" value="WH-like_DNA-bd_sf"/>
</dbReference>
<dbReference type="Proteomes" id="UP000199504">
    <property type="component" value="Unassembled WGS sequence"/>
</dbReference>
<keyword evidence="2" id="KW-0238">DNA-binding</keyword>
<dbReference type="InterPro" id="IPR005149">
    <property type="entry name" value="Tscrpt_reg_PadR_N"/>
</dbReference>
<gene>
    <name evidence="2" type="ORF">GA0070564_1127</name>
</gene>
<keyword evidence="3" id="KW-1185">Reference proteome</keyword>
<protein>
    <submittedName>
        <fullName evidence="2">DNA-binding transcriptional regulator, PadR family</fullName>
    </submittedName>
</protein>
<reference evidence="3" key="1">
    <citation type="submission" date="2016-06" db="EMBL/GenBank/DDBJ databases">
        <authorList>
            <person name="Varghese N."/>
            <person name="Submissions Spin"/>
        </authorList>
    </citation>
    <scope>NUCLEOTIDE SEQUENCE [LARGE SCALE GENOMIC DNA]</scope>
    <source>
        <strain evidence="3">DSM 44830</strain>
    </source>
</reference>
<dbReference type="EMBL" id="FMCX01000012">
    <property type="protein sequence ID" value="SCF45691.1"/>
    <property type="molecule type" value="Genomic_DNA"/>
</dbReference>
<dbReference type="PANTHER" id="PTHR43252">
    <property type="entry name" value="TRANSCRIPTIONAL REGULATOR YQJI"/>
    <property type="match status" value="1"/>
</dbReference>
<accession>A0A1C5AKV1</accession>
<evidence type="ECO:0000313" key="3">
    <source>
        <dbReference type="Proteomes" id="UP000199504"/>
    </source>
</evidence>
<dbReference type="SUPFAM" id="SSF46785">
    <property type="entry name" value="Winged helix' DNA-binding domain"/>
    <property type="match status" value="1"/>
</dbReference>
<evidence type="ECO:0000313" key="2">
    <source>
        <dbReference type="EMBL" id="SCF45691.1"/>
    </source>
</evidence>
<organism evidence="2 3">
    <name type="scientific">Micromonospora mirobrigensis</name>
    <dbReference type="NCBI Taxonomy" id="262898"/>
    <lineage>
        <taxon>Bacteria</taxon>
        <taxon>Bacillati</taxon>
        <taxon>Actinomycetota</taxon>
        <taxon>Actinomycetes</taxon>
        <taxon>Micromonosporales</taxon>
        <taxon>Micromonosporaceae</taxon>
        <taxon>Micromonospora</taxon>
    </lineage>
</organism>